<evidence type="ECO:0000256" key="1">
    <source>
        <dbReference type="SAM" id="Phobius"/>
    </source>
</evidence>
<keyword evidence="1" id="KW-0472">Membrane</keyword>
<evidence type="ECO:0000313" key="3">
    <source>
        <dbReference type="Proteomes" id="UP000300067"/>
    </source>
</evidence>
<feature type="transmembrane region" description="Helical" evidence="1">
    <location>
        <begin position="105"/>
        <end position="138"/>
    </location>
</feature>
<dbReference type="AlphaFoldDB" id="A0A4P8QV32"/>
<dbReference type="Proteomes" id="UP000300067">
    <property type="component" value="Chromosome"/>
</dbReference>
<gene>
    <name evidence="2" type="ORF">DKM28_00560</name>
</gene>
<keyword evidence="1" id="KW-1133">Transmembrane helix</keyword>
<evidence type="ECO:0000313" key="2">
    <source>
        <dbReference type="EMBL" id="QCR14746.1"/>
    </source>
</evidence>
<proteinExistence type="predicted"/>
<feature type="transmembrane region" description="Helical" evidence="1">
    <location>
        <begin position="67"/>
        <end position="85"/>
    </location>
</feature>
<keyword evidence="1" id="KW-0812">Transmembrane</keyword>
<dbReference type="EMBL" id="CP029709">
    <property type="protein sequence ID" value="QCR14746.1"/>
    <property type="molecule type" value="Genomic_DNA"/>
</dbReference>
<reference evidence="2 3" key="1">
    <citation type="submission" date="2018-05" db="EMBL/GenBank/DDBJ databases">
        <title>Methanosarcina gilichinskyana sp. nov., a novel methanogenic archaeon isolated from Holocene permafrost, North East Russia.</title>
        <authorList>
            <person name="Oshurkova V."/>
            <person name="Meer M."/>
            <person name="Bochkareva O."/>
            <person name="Shcherbakova V."/>
        </authorList>
    </citation>
    <scope>NUCLEOTIDE SEQUENCE [LARGE SCALE GENOMIC DNA]</scope>
    <source>
        <strain evidence="2 3">JL01</strain>
    </source>
</reference>
<protein>
    <submittedName>
        <fullName evidence="2">Uncharacterized protein</fullName>
    </submittedName>
</protein>
<accession>A0A4P8QV32</accession>
<feature type="transmembrane region" description="Helical" evidence="1">
    <location>
        <begin position="35"/>
        <end position="55"/>
    </location>
</feature>
<name>A0A4P8QV32_METMZ</name>
<organism evidence="2 3">
    <name type="scientific">Methanosarcina mazei</name>
    <name type="common">Methanosarcina frisia</name>
    <dbReference type="NCBI Taxonomy" id="2209"/>
    <lineage>
        <taxon>Archaea</taxon>
        <taxon>Methanobacteriati</taxon>
        <taxon>Methanobacteriota</taxon>
        <taxon>Stenosarchaea group</taxon>
        <taxon>Methanomicrobia</taxon>
        <taxon>Methanosarcinales</taxon>
        <taxon>Methanosarcinaceae</taxon>
        <taxon>Methanosarcina</taxon>
    </lineage>
</organism>
<sequence length="146" mass="17075">MNNESAVIDSGAGEIEVTSHAVTTSHTVTLYGIPVVYIVIVALFVLLILYLYCRMTRKERHCMSKSSYLKLFFVLFIPLFFYNMYNMYNSSWFYNVYAKSWCNTFWFTHTIFIIMNASTVSILESIFPYLFITLSILIINCYRKPA</sequence>